<dbReference type="GO" id="GO:0009279">
    <property type="term" value="C:cell outer membrane"/>
    <property type="evidence" value="ECO:0007669"/>
    <property type="project" value="UniProtKB-SubCell"/>
</dbReference>
<dbReference type="FunFam" id="2.40.128.20:FF:000002">
    <property type="entry name" value="Outer membrane lipoprotein Blc"/>
    <property type="match status" value="1"/>
</dbReference>
<evidence type="ECO:0000259" key="14">
    <source>
        <dbReference type="Pfam" id="PF08212"/>
    </source>
</evidence>
<dbReference type="Proteomes" id="UP000304912">
    <property type="component" value="Chromosome"/>
</dbReference>
<dbReference type="RefSeq" id="WP_139755045.1">
    <property type="nucleotide sequence ID" value="NZ_CP039852.1"/>
</dbReference>
<dbReference type="InterPro" id="IPR000566">
    <property type="entry name" value="Lipocln_cytosolic_FA-bd_dom"/>
</dbReference>
<dbReference type="InterPro" id="IPR002446">
    <property type="entry name" value="Lipocalin_bac"/>
</dbReference>
<dbReference type="KEGG" id="salk:FBQ74_01795"/>
<evidence type="ECO:0000256" key="12">
    <source>
        <dbReference type="PIRNR" id="PIRNR036893"/>
    </source>
</evidence>
<comment type="subcellular location">
    <subcellularLocation>
        <location evidence="1">Cell outer membrane</location>
        <topology evidence="1">Lipid-anchor</topology>
    </subcellularLocation>
</comment>
<keyword evidence="16" id="KW-1185">Reference proteome</keyword>
<feature type="signal peptide" evidence="12">
    <location>
        <begin position="1"/>
        <end position="21"/>
    </location>
</feature>
<dbReference type="Gene3D" id="2.40.128.20">
    <property type="match status" value="1"/>
</dbReference>
<evidence type="ECO:0000256" key="11">
    <source>
        <dbReference type="ARBA" id="ARBA00071217"/>
    </source>
</evidence>
<keyword evidence="8 12" id="KW-0998">Cell outer membrane</keyword>
<reference evidence="15 16" key="1">
    <citation type="submission" date="2019-04" db="EMBL/GenBank/DDBJ databases">
        <title>Salinimonas iocasae sp. nov., a halophilic bacterium isolated from the outer tube casing of tubeworms in Okinawa Trough.</title>
        <authorList>
            <person name="Zhang H."/>
            <person name="Wang H."/>
            <person name="Li C."/>
        </authorList>
    </citation>
    <scope>NUCLEOTIDE SEQUENCE [LARGE SCALE GENOMIC DNA]</scope>
    <source>
        <strain evidence="15 16">KX18D6</strain>
    </source>
</reference>
<keyword evidence="9 12" id="KW-0449">Lipoprotein</keyword>
<dbReference type="Pfam" id="PF08212">
    <property type="entry name" value="Lipocalin_2"/>
    <property type="match status" value="1"/>
</dbReference>
<evidence type="ECO:0000256" key="7">
    <source>
        <dbReference type="ARBA" id="ARBA00023139"/>
    </source>
</evidence>
<name>A0A5B7Y9H8_9ALTE</name>
<comment type="similarity">
    <text evidence="2 12">Belongs to the calycin superfamily. Lipocalin family.</text>
</comment>
<feature type="domain" description="Lipocalin/cytosolic fatty-acid binding" evidence="14">
    <location>
        <begin position="31"/>
        <end position="169"/>
    </location>
</feature>
<evidence type="ECO:0000256" key="5">
    <source>
        <dbReference type="ARBA" id="ARBA00023121"/>
    </source>
</evidence>
<dbReference type="InterPro" id="IPR022272">
    <property type="entry name" value="Lipocalin_CS"/>
</dbReference>
<dbReference type="CDD" id="cd19438">
    <property type="entry name" value="lipocalin_Blc-like"/>
    <property type="match status" value="1"/>
</dbReference>
<evidence type="ECO:0000313" key="16">
    <source>
        <dbReference type="Proteomes" id="UP000304912"/>
    </source>
</evidence>
<keyword evidence="5 12" id="KW-0446">Lipid-binding</keyword>
<gene>
    <name evidence="15" type="ORF">FBQ74_01795</name>
</gene>
<dbReference type="PANTHER" id="PTHR10612">
    <property type="entry name" value="APOLIPOPROTEIN D"/>
    <property type="match status" value="1"/>
</dbReference>
<evidence type="ECO:0000256" key="10">
    <source>
        <dbReference type="ARBA" id="ARBA00057024"/>
    </source>
</evidence>
<keyword evidence="4 12" id="KW-0732">Signal</keyword>
<evidence type="ECO:0000256" key="2">
    <source>
        <dbReference type="ARBA" id="ARBA00006889"/>
    </source>
</evidence>
<protein>
    <recommendedName>
        <fullName evidence="11 12">Outer membrane lipoprotein Blc</fullName>
    </recommendedName>
</protein>
<accession>A0A5B7Y9H8</accession>
<dbReference type="PANTHER" id="PTHR10612:SF34">
    <property type="entry name" value="APOLIPOPROTEIN D"/>
    <property type="match status" value="1"/>
</dbReference>
<evidence type="ECO:0000256" key="4">
    <source>
        <dbReference type="ARBA" id="ARBA00022729"/>
    </source>
</evidence>
<keyword evidence="6 12" id="KW-0472">Membrane</keyword>
<feature type="chain" id="PRO_5023585082" description="Outer membrane lipoprotein Blc" evidence="12">
    <location>
        <begin position="22"/>
        <end position="175"/>
    </location>
</feature>
<comment type="function">
    <text evidence="10 12">Involved in the storage or transport of lipids necessary for membrane maintenance under stressful conditions. Displays a binding preference for lysophospholipids.</text>
</comment>
<comment type="subunit">
    <text evidence="3 12">Homodimer.</text>
</comment>
<dbReference type="PIRSF" id="PIRSF036893">
    <property type="entry name" value="Lipocalin_ApoD"/>
    <property type="match status" value="1"/>
</dbReference>
<dbReference type="InterPro" id="IPR022271">
    <property type="entry name" value="Lipocalin_ApoD"/>
</dbReference>
<evidence type="ECO:0000256" key="13">
    <source>
        <dbReference type="PIRSR" id="PIRSR036893-52"/>
    </source>
</evidence>
<dbReference type="PROSITE" id="PS51257">
    <property type="entry name" value="PROKAR_LIPOPROTEIN"/>
    <property type="match status" value="1"/>
</dbReference>
<dbReference type="PROSITE" id="PS00213">
    <property type="entry name" value="LIPOCALIN"/>
    <property type="match status" value="1"/>
</dbReference>
<dbReference type="GO" id="GO:0006950">
    <property type="term" value="P:response to stress"/>
    <property type="evidence" value="ECO:0007669"/>
    <property type="project" value="UniProtKB-ARBA"/>
</dbReference>
<evidence type="ECO:0000256" key="9">
    <source>
        <dbReference type="ARBA" id="ARBA00023288"/>
    </source>
</evidence>
<dbReference type="AlphaFoldDB" id="A0A5B7Y9H8"/>
<evidence type="ECO:0000313" key="15">
    <source>
        <dbReference type="EMBL" id="QCZ92284.1"/>
    </source>
</evidence>
<dbReference type="OrthoDB" id="9793905at2"/>
<dbReference type="PRINTS" id="PR01171">
    <property type="entry name" value="BCTLIPOCALIN"/>
</dbReference>
<evidence type="ECO:0000256" key="1">
    <source>
        <dbReference type="ARBA" id="ARBA00004459"/>
    </source>
</evidence>
<dbReference type="InterPro" id="IPR012674">
    <property type="entry name" value="Calycin"/>
</dbReference>
<keyword evidence="7 13" id="KW-0564">Palmitate</keyword>
<evidence type="ECO:0000256" key="3">
    <source>
        <dbReference type="ARBA" id="ARBA00011738"/>
    </source>
</evidence>
<dbReference type="EMBL" id="CP039852">
    <property type="protein sequence ID" value="QCZ92284.1"/>
    <property type="molecule type" value="Genomic_DNA"/>
</dbReference>
<feature type="lipid moiety-binding region" description="S-diacylglycerol cysteine" evidence="13">
    <location>
        <position position="17"/>
    </location>
</feature>
<proteinExistence type="inferred from homology"/>
<evidence type="ECO:0000256" key="6">
    <source>
        <dbReference type="ARBA" id="ARBA00023136"/>
    </source>
</evidence>
<organism evidence="15 16">
    <name type="scientific">Salinimonas iocasae</name>
    <dbReference type="NCBI Taxonomy" id="2572577"/>
    <lineage>
        <taxon>Bacteria</taxon>
        <taxon>Pseudomonadati</taxon>
        <taxon>Pseudomonadota</taxon>
        <taxon>Gammaproteobacteria</taxon>
        <taxon>Alteromonadales</taxon>
        <taxon>Alteromonadaceae</taxon>
        <taxon>Alteromonas/Salinimonas group</taxon>
        <taxon>Salinimonas</taxon>
    </lineage>
</organism>
<dbReference type="GO" id="GO:0008289">
    <property type="term" value="F:lipid binding"/>
    <property type="evidence" value="ECO:0007669"/>
    <property type="project" value="UniProtKB-UniRule"/>
</dbReference>
<evidence type="ECO:0000256" key="8">
    <source>
        <dbReference type="ARBA" id="ARBA00023237"/>
    </source>
</evidence>
<dbReference type="InterPro" id="IPR047202">
    <property type="entry name" value="Lipocalin_Blc-like_dom"/>
</dbReference>
<dbReference type="SUPFAM" id="SSF50814">
    <property type="entry name" value="Lipocalins"/>
    <property type="match status" value="1"/>
</dbReference>
<sequence>MKTLLLVLLAGLILTACTSKPENVEPVTDFDAQQYLGKWYEIARLDHSFEEGLSNVTATYSKRDDGGIKVVNRGFNDEEGQWDEAEGKAYFVKDEQTGWLKVSFFGPFYASYIVADLDKNYQWSLVTGPDKDYLWILARQPEMDDSQRSALVQKAASLGYDTDALIFVKHDRNQN</sequence>
<feature type="lipid moiety-binding region" description="N-palmitoyl cysteine" evidence="13">
    <location>
        <position position="17"/>
    </location>
</feature>